<feature type="domain" description="O-acyltransferase WSD1 C-terminal" evidence="1">
    <location>
        <begin position="373"/>
        <end position="511"/>
    </location>
</feature>
<dbReference type="GO" id="GO:0008374">
    <property type="term" value="F:O-acyltransferase activity"/>
    <property type="evidence" value="ECO:0007669"/>
    <property type="project" value="InterPro"/>
</dbReference>
<dbReference type="OrthoDB" id="8196708at2759"/>
<evidence type="ECO:0000259" key="1">
    <source>
        <dbReference type="Pfam" id="PF06974"/>
    </source>
</evidence>
<name>A0A226F056_FOLCA</name>
<dbReference type="InterPro" id="IPR045034">
    <property type="entry name" value="O-acyltransferase_WSD1-like"/>
</dbReference>
<dbReference type="PANTHER" id="PTHR31650">
    <property type="entry name" value="O-ACYLTRANSFERASE (WSD1-LIKE) FAMILY PROTEIN"/>
    <property type="match status" value="1"/>
</dbReference>
<reference evidence="2 3" key="1">
    <citation type="submission" date="2015-12" db="EMBL/GenBank/DDBJ databases">
        <title>The genome of Folsomia candida.</title>
        <authorList>
            <person name="Faddeeva A."/>
            <person name="Derks M.F."/>
            <person name="Anvar Y."/>
            <person name="Smit S."/>
            <person name="Van Straalen N."/>
            <person name="Roelofs D."/>
        </authorList>
    </citation>
    <scope>NUCLEOTIDE SEQUENCE [LARGE SCALE GENOMIC DNA]</scope>
    <source>
        <strain evidence="2 3">VU population</strain>
        <tissue evidence="2">Whole body</tissue>
    </source>
</reference>
<evidence type="ECO:0000313" key="3">
    <source>
        <dbReference type="Proteomes" id="UP000198287"/>
    </source>
</evidence>
<sequence>MENRSPSRVVFSIFLSIILVFFLIPVVIFVSIPFLIYREAIIIAAKLLKRDEFDAPVAPLSAAQGPEDIYRGEGRINSTACLLTLRGPPDIEKIRRVLTERVFNRRDPKTGKLVNPVLSQNVVHWCGYPFWRRLTTFDEQENVHAYQNDENFTCTLKFAEELTKKLTYTPFRHDKPVWEIIILPNLISDDSKPSSLPEFGIIFLGHHVLTDGFNLLRTFQQMSDTAEEFNFIKPRDYLHGLTSKKQSYWVGQVVKWVKFSLRVPKELAEFLADLILNETWRKVYEEGAKFKKGPLHGASRGEGVIVKKAEKLVDVSNLSKIKEIYGVSGTSVLFSAIAGAVRNSIFTPGSHIPGSVLITTPLPLPSAGAKLENSFTMGFLNIGLANPDPVARLKQVHAEVEKLKGSTLPGVIALCLKLIGCLPRSLIDSIFARGANSSVITVSNLAGPKGKSDVAGHELLSYNVTLGAQAGAKVLGVYVSSIRGKLQIKVSGDVQTLHSEEKADLFVKNFEKELEYLLK</sequence>
<dbReference type="InterPro" id="IPR009721">
    <property type="entry name" value="O-acyltransferase_WSD1_C"/>
</dbReference>
<protein>
    <recommendedName>
        <fullName evidence="1">O-acyltransferase WSD1 C-terminal domain-containing protein</fullName>
    </recommendedName>
</protein>
<dbReference type="Pfam" id="PF06974">
    <property type="entry name" value="WS_DGAT_C"/>
    <property type="match status" value="1"/>
</dbReference>
<evidence type="ECO:0000313" key="2">
    <source>
        <dbReference type="EMBL" id="OXA63193.1"/>
    </source>
</evidence>
<accession>A0A226F056</accession>
<keyword evidence="3" id="KW-1185">Reference proteome</keyword>
<proteinExistence type="predicted"/>
<dbReference type="EMBL" id="LNIX01000001">
    <property type="protein sequence ID" value="OXA63193.1"/>
    <property type="molecule type" value="Genomic_DNA"/>
</dbReference>
<dbReference type="Proteomes" id="UP000198287">
    <property type="component" value="Unassembled WGS sequence"/>
</dbReference>
<gene>
    <name evidence="2" type="ORF">Fcan01_00184</name>
</gene>
<comment type="caution">
    <text evidence="2">The sequence shown here is derived from an EMBL/GenBank/DDBJ whole genome shotgun (WGS) entry which is preliminary data.</text>
</comment>
<dbReference type="PANTHER" id="PTHR31650:SF1">
    <property type="entry name" value="WAX ESTER SYNTHASE_DIACYLGLYCEROL ACYLTRANSFERASE 4-RELATED"/>
    <property type="match status" value="1"/>
</dbReference>
<dbReference type="GO" id="GO:0005886">
    <property type="term" value="C:plasma membrane"/>
    <property type="evidence" value="ECO:0007669"/>
    <property type="project" value="TreeGrafter"/>
</dbReference>
<dbReference type="AlphaFoldDB" id="A0A226F056"/>
<dbReference type="GO" id="GO:0019432">
    <property type="term" value="P:triglyceride biosynthetic process"/>
    <property type="evidence" value="ECO:0007669"/>
    <property type="project" value="TreeGrafter"/>
</dbReference>
<organism evidence="2 3">
    <name type="scientific">Folsomia candida</name>
    <name type="common">Springtail</name>
    <dbReference type="NCBI Taxonomy" id="158441"/>
    <lineage>
        <taxon>Eukaryota</taxon>
        <taxon>Metazoa</taxon>
        <taxon>Ecdysozoa</taxon>
        <taxon>Arthropoda</taxon>
        <taxon>Hexapoda</taxon>
        <taxon>Collembola</taxon>
        <taxon>Entomobryomorpha</taxon>
        <taxon>Isotomoidea</taxon>
        <taxon>Isotomidae</taxon>
        <taxon>Proisotominae</taxon>
        <taxon>Folsomia</taxon>
    </lineage>
</organism>